<dbReference type="AlphaFoldDB" id="A0A937D5Q6"/>
<feature type="compositionally biased region" description="Polar residues" evidence="2">
    <location>
        <begin position="146"/>
        <end position="158"/>
    </location>
</feature>
<reference evidence="3" key="1">
    <citation type="submission" date="2021-01" db="EMBL/GenBank/DDBJ databases">
        <title>Ramlibacter sp. strain AW1 16S ribosomal RNA gene Genome sequencing and assembly.</title>
        <authorList>
            <person name="Kang M."/>
        </authorList>
    </citation>
    <scope>NUCLEOTIDE SEQUENCE</scope>
    <source>
        <strain evidence="3">AW1</strain>
    </source>
</reference>
<evidence type="ECO:0000256" key="2">
    <source>
        <dbReference type="SAM" id="MobiDB-lite"/>
    </source>
</evidence>
<dbReference type="Proteomes" id="UP000613011">
    <property type="component" value="Unassembled WGS sequence"/>
</dbReference>
<dbReference type="GO" id="GO:0015628">
    <property type="term" value="P:protein secretion by the type II secretion system"/>
    <property type="evidence" value="ECO:0007669"/>
    <property type="project" value="InterPro"/>
</dbReference>
<feature type="compositionally biased region" description="Acidic residues" evidence="2">
    <location>
        <begin position="128"/>
        <end position="138"/>
    </location>
</feature>
<comment type="caution">
    <text evidence="3">The sequence shown here is derived from an EMBL/GenBank/DDBJ whole genome shotgun (WGS) entry which is preliminary data.</text>
</comment>
<sequence length="158" mass="17951">MRHTVRGFTLIELLLTLALLSVLALQAVPLAQLQVQRSNEQALRVALRDIRHAIDAYKRASDEGRIRRAIGASGYPPDLQTLVDGVEDQRDPDRRKLFFLRRIPRDPFHTDPTVDPARTWALRAYASEPDDPQEGDDVYDVRSRSTRSGLNGVPLNQW</sequence>
<dbReference type="NCBIfam" id="TIGR02532">
    <property type="entry name" value="IV_pilin_GFxxxE"/>
    <property type="match status" value="1"/>
</dbReference>
<organism evidence="3 4">
    <name type="scientific">Ramlibacter aurantiacus</name>
    <dbReference type="NCBI Taxonomy" id="2801330"/>
    <lineage>
        <taxon>Bacteria</taxon>
        <taxon>Pseudomonadati</taxon>
        <taxon>Pseudomonadota</taxon>
        <taxon>Betaproteobacteria</taxon>
        <taxon>Burkholderiales</taxon>
        <taxon>Comamonadaceae</taxon>
        <taxon>Ramlibacter</taxon>
    </lineage>
</organism>
<evidence type="ECO:0000313" key="3">
    <source>
        <dbReference type="EMBL" id="MBL0420158.1"/>
    </source>
</evidence>
<dbReference type="Pfam" id="PF07963">
    <property type="entry name" value="N_methyl"/>
    <property type="match status" value="1"/>
</dbReference>
<dbReference type="PRINTS" id="PR00813">
    <property type="entry name" value="BCTERIALGSPG"/>
</dbReference>
<protein>
    <submittedName>
        <fullName evidence="3">Prepilin-type N-terminal cleavage/methylation domain-containing protein</fullName>
    </submittedName>
</protein>
<dbReference type="InterPro" id="IPR045584">
    <property type="entry name" value="Pilin-like"/>
</dbReference>
<dbReference type="InterPro" id="IPR000983">
    <property type="entry name" value="Bac_GSPG_pilin"/>
</dbReference>
<evidence type="ECO:0000313" key="4">
    <source>
        <dbReference type="Proteomes" id="UP000613011"/>
    </source>
</evidence>
<accession>A0A937D5Q6</accession>
<evidence type="ECO:0000256" key="1">
    <source>
        <dbReference type="ARBA" id="ARBA00022481"/>
    </source>
</evidence>
<dbReference type="RefSeq" id="WP_201683145.1">
    <property type="nucleotide sequence ID" value="NZ_JAEQNA010000001.1"/>
</dbReference>
<name>A0A937D5Q6_9BURK</name>
<dbReference type="GO" id="GO:0015627">
    <property type="term" value="C:type II protein secretion system complex"/>
    <property type="evidence" value="ECO:0007669"/>
    <property type="project" value="InterPro"/>
</dbReference>
<keyword evidence="1" id="KW-0488">Methylation</keyword>
<dbReference type="EMBL" id="JAEQNA010000001">
    <property type="protein sequence ID" value="MBL0420158.1"/>
    <property type="molecule type" value="Genomic_DNA"/>
</dbReference>
<keyword evidence="4" id="KW-1185">Reference proteome</keyword>
<dbReference type="InterPro" id="IPR012902">
    <property type="entry name" value="N_methyl_site"/>
</dbReference>
<proteinExistence type="predicted"/>
<dbReference type="Gene3D" id="3.30.700.10">
    <property type="entry name" value="Glycoprotein, Type 4 Pilin"/>
    <property type="match status" value="1"/>
</dbReference>
<dbReference type="SUPFAM" id="SSF54523">
    <property type="entry name" value="Pili subunits"/>
    <property type="match status" value="1"/>
</dbReference>
<feature type="region of interest" description="Disordered" evidence="2">
    <location>
        <begin position="126"/>
        <end position="158"/>
    </location>
</feature>
<gene>
    <name evidence="3" type="ORF">JI739_07335</name>
</gene>